<feature type="transmembrane region" description="Helical" evidence="1">
    <location>
        <begin position="94"/>
        <end position="118"/>
    </location>
</feature>
<dbReference type="InterPro" id="IPR036259">
    <property type="entry name" value="MFS_trans_sf"/>
</dbReference>
<feature type="transmembrane region" description="Helical" evidence="1">
    <location>
        <begin position="28"/>
        <end position="49"/>
    </location>
</feature>
<dbReference type="Proteomes" id="UP000019027">
    <property type="component" value="Chromosome"/>
</dbReference>
<feature type="transmembrane region" description="Helical" evidence="1">
    <location>
        <begin position="363"/>
        <end position="384"/>
    </location>
</feature>
<keyword evidence="1" id="KW-1133">Transmembrane helix</keyword>
<feature type="domain" description="Major facilitator superfamily (MFS) profile" evidence="2">
    <location>
        <begin position="27"/>
        <end position="411"/>
    </location>
</feature>
<feature type="transmembrane region" description="Helical" evidence="1">
    <location>
        <begin position="272"/>
        <end position="295"/>
    </location>
</feature>
<dbReference type="PANTHER" id="PTHR23518">
    <property type="entry name" value="C-METHYLTRANSFERASE"/>
    <property type="match status" value="1"/>
</dbReference>
<protein>
    <submittedName>
        <fullName evidence="3">Major facilitator superfamily permease</fullName>
    </submittedName>
</protein>
<dbReference type="RefSeq" id="WP_042680937.1">
    <property type="nucleotide sequence ID" value="NZ_CP006965.1"/>
</dbReference>
<sequence length="411" mass="45340">MKREKAVMQALRERANKFAVKRKKKRNIVLFAIGMFLANVSWGIAFPYLSVYMRIIGGTMLFVGLLSVVFNITSTVFQYPFGYLSDKTQKRKPFIAFGVFSSGLIYVFMALVSSPIFLLTLRAFQGALTSAMMPAHSALISELSTRVGSAFGFFSSVENAGFMLGNFLGSIIVEYLGIKGVFFVAFLFAAFGTLFILMISEKGRSKKRDFGIIAVQEARESDKVTFEGAAFRRLMQGNLRIFYISVFLVMIASGEVYSVLSVYFGELFGERWVGILFGVDSLAAAVSAVFIGKLIDRYGTRLFYILSIAGYMAVFTGYIFATSLWLMVAVCVFSGIKWSMTISSASTYVALKVKTSEKAQAMGLLNTMMSLGWVIGPMLGGYLAGISFRLMFLSTLVPLGLALILTLKLQE</sequence>
<dbReference type="CDD" id="cd17325">
    <property type="entry name" value="MFS_MdtG_SLC18_like"/>
    <property type="match status" value="1"/>
</dbReference>
<dbReference type="GO" id="GO:0022857">
    <property type="term" value="F:transmembrane transporter activity"/>
    <property type="evidence" value="ECO:0007669"/>
    <property type="project" value="InterPro"/>
</dbReference>
<feature type="transmembrane region" description="Helical" evidence="1">
    <location>
        <begin position="327"/>
        <end position="351"/>
    </location>
</feature>
<gene>
    <name evidence="3" type="ORF">TES1_1048</name>
</gene>
<dbReference type="InterPro" id="IPR020846">
    <property type="entry name" value="MFS_dom"/>
</dbReference>
<organism evidence="3 4">
    <name type="scientific">Thermococcus paralvinellae</name>
    <dbReference type="NCBI Taxonomy" id="582419"/>
    <lineage>
        <taxon>Archaea</taxon>
        <taxon>Methanobacteriati</taxon>
        <taxon>Methanobacteriota</taxon>
        <taxon>Thermococci</taxon>
        <taxon>Thermococcales</taxon>
        <taxon>Thermococcaceae</taxon>
        <taxon>Thermococcus</taxon>
    </lineage>
</organism>
<evidence type="ECO:0000259" key="2">
    <source>
        <dbReference type="PROSITE" id="PS50850"/>
    </source>
</evidence>
<dbReference type="EMBL" id="CP006965">
    <property type="protein sequence ID" value="AHF80432.1"/>
    <property type="molecule type" value="Genomic_DNA"/>
</dbReference>
<dbReference type="PANTHER" id="PTHR23518:SF2">
    <property type="entry name" value="MAJOR FACILITATOR SUPERFAMILY TRANSPORTER"/>
    <property type="match status" value="1"/>
</dbReference>
<dbReference type="PROSITE" id="PS50850">
    <property type="entry name" value="MFS"/>
    <property type="match status" value="1"/>
</dbReference>
<dbReference type="Pfam" id="PF07690">
    <property type="entry name" value="MFS_1"/>
    <property type="match status" value="1"/>
</dbReference>
<dbReference type="GeneID" id="24906641"/>
<feature type="transmembrane region" description="Helical" evidence="1">
    <location>
        <begin position="55"/>
        <end position="73"/>
    </location>
</feature>
<dbReference type="OrthoDB" id="117970at2157"/>
<dbReference type="HOGENOM" id="CLU_668386_0_0_2"/>
<feature type="transmembrane region" description="Helical" evidence="1">
    <location>
        <begin position="176"/>
        <end position="199"/>
    </location>
</feature>
<reference evidence="3 4" key="1">
    <citation type="journal article" date="2014" name="Int. J. Syst. Evol. Microbiol.">
        <title>Thermococcus paralvinellae sp. nov. and Thermococcus cleftensis sp. nov. of hyperthermophilic heterotrophs from deep-sea hydrothermal vents.</title>
        <authorList>
            <person name="Hensley S.A."/>
            <person name="Jung J.H."/>
            <person name="Park C.S."/>
            <person name="Holden J.F."/>
        </authorList>
    </citation>
    <scope>NUCLEOTIDE SEQUENCE [LARGE SCALE GENOMIC DNA]</scope>
    <source>
        <strain evidence="3 4">ES1</strain>
    </source>
</reference>
<name>W0I6V3_9EURY</name>
<evidence type="ECO:0000256" key="1">
    <source>
        <dbReference type="SAM" id="Phobius"/>
    </source>
</evidence>
<dbReference type="InterPro" id="IPR011701">
    <property type="entry name" value="MFS"/>
</dbReference>
<evidence type="ECO:0000313" key="4">
    <source>
        <dbReference type="Proteomes" id="UP000019027"/>
    </source>
</evidence>
<feature type="transmembrane region" description="Helical" evidence="1">
    <location>
        <begin position="241"/>
        <end position="260"/>
    </location>
</feature>
<proteinExistence type="predicted"/>
<dbReference type="AlphaFoldDB" id="W0I6V3"/>
<keyword evidence="1" id="KW-0472">Membrane</keyword>
<accession>W0I6V3</accession>
<keyword evidence="1" id="KW-0812">Transmembrane</keyword>
<dbReference type="SUPFAM" id="SSF103473">
    <property type="entry name" value="MFS general substrate transporter"/>
    <property type="match status" value="1"/>
</dbReference>
<dbReference type="KEGG" id="ths:TES1_1048"/>
<feature type="transmembrane region" description="Helical" evidence="1">
    <location>
        <begin position="302"/>
        <end position="321"/>
    </location>
</feature>
<feature type="transmembrane region" description="Helical" evidence="1">
    <location>
        <begin position="390"/>
        <end position="409"/>
    </location>
</feature>
<evidence type="ECO:0000313" key="3">
    <source>
        <dbReference type="EMBL" id="AHF80432.1"/>
    </source>
</evidence>
<dbReference type="Gene3D" id="1.20.1250.20">
    <property type="entry name" value="MFS general substrate transporter like domains"/>
    <property type="match status" value="2"/>
</dbReference>
<keyword evidence="4" id="KW-1185">Reference proteome</keyword>